<reference evidence="1 2" key="1">
    <citation type="submission" date="2023-10" db="EMBL/GenBank/DDBJ databases">
        <title>Draft Genome Sequence of Bacillus thuringiensis serovar. toumanoffi 4059: Identification of a Novel Cry Protein Candidate.</title>
        <authorList>
            <person name="Murdoch R.W."/>
            <person name="Gemler B."/>
            <person name="Heater B.S."/>
        </authorList>
    </citation>
    <scope>NUCLEOTIDE SEQUENCE [LARGE SCALE GENOMIC DNA]</scope>
    <source>
        <strain evidence="1 2">4059</strain>
    </source>
</reference>
<dbReference type="AlphaFoldDB" id="A0ABD5I9F2"/>
<protein>
    <submittedName>
        <fullName evidence="1">Uncharacterized protein</fullName>
    </submittedName>
</protein>
<dbReference type="EMBL" id="JAWQCK010000009">
    <property type="protein sequence ID" value="MDW9213610.1"/>
    <property type="molecule type" value="Genomic_DNA"/>
</dbReference>
<evidence type="ECO:0000313" key="2">
    <source>
        <dbReference type="Proteomes" id="UP001272716"/>
    </source>
</evidence>
<evidence type="ECO:0000313" key="1">
    <source>
        <dbReference type="EMBL" id="MDW9213610.1"/>
    </source>
</evidence>
<organism evidence="1 2">
    <name type="scientific">Bacillus thuringiensis serovar toumanoffi</name>
    <dbReference type="NCBI Taxonomy" id="180862"/>
    <lineage>
        <taxon>Bacteria</taxon>
        <taxon>Bacillati</taxon>
        <taxon>Bacillota</taxon>
        <taxon>Bacilli</taxon>
        <taxon>Bacillales</taxon>
        <taxon>Bacillaceae</taxon>
        <taxon>Bacillus</taxon>
        <taxon>Bacillus cereus group</taxon>
    </lineage>
</organism>
<sequence length="134" mass="15509">MDEITLNFGNKAKNTTRDETVAELEKVQGKNKHIINLLKATVDYTNGIIQNTLYPIVSSSTIRDIIKDMSRNYREYKEKIHLKMHSSYRGHNRRALCDILKNLTFKSNNLSHQPIIEALQLIQEYSDSGNVFCH</sequence>
<gene>
    <name evidence="1" type="ORF">BTTOUR_33210</name>
</gene>
<dbReference type="RefSeq" id="WP_003308423.1">
    <property type="nucleotide sequence ID" value="NZ_JAWQCK010000009.1"/>
</dbReference>
<proteinExistence type="predicted"/>
<comment type="caution">
    <text evidence="1">The sequence shown here is derived from an EMBL/GenBank/DDBJ whole genome shotgun (WGS) entry which is preliminary data.</text>
</comment>
<accession>A0ABD5I9F2</accession>
<name>A0ABD5I9F2_BACTU</name>
<dbReference type="Proteomes" id="UP001272716">
    <property type="component" value="Unassembled WGS sequence"/>
</dbReference>